<accession>A0A919RPE2</accession>
<dbReference type="GO" id="GO:0003678">
    <property type="term" value="F:DNA helicase activity"/>
    <property type="evidence" value="ECO:0007669"/>
    <property type="project" value="InterPro"/>
</dbReference>
<organism evidence="2 3">
    <name type="scientific">Sinosporangium siamense</name>
    <dbReference type="NCBI Taxonomy" id="1367973"/>
    <lineage>
        <taxon>Bacteria</taxon>
        <taxon>Bacillati</taxon>
        <taxon>Actinomycetota</taxon>
        <taxon>Actinomycetes</taxon>
        <taxon>Streptosporangiales</taxon>
        <taxon>Streptosporangiaceae</taxon>
        <taxon>Sinosporangium</taxon>
    </lineage>
</organism>
<gene>
    <name evidence="2" type="ORF">Ssi02_59700</name>
</gene>
<keyword evidence="3" id="KW-1185">Reference proteome</keyword>
<comment type="caution">
    <text evidence="2">The sequence shown here is derived from an EMBL/GenBank/DDBJ whole genome shotgun (WGS) entry which is preliminary data.</text>
</comment>
<dbReference type="GO" id="GO:0005524">
    <property type="term" value="F:ATP binding"/>
    <property type="evidence" value="ECO:0007669"/>
    <property type="project" value="InterPro"/>
</dbReference>
<feature type="domain" description="SF4 helicase" evidence="1">
    <location>
        <begin position="22"/>
        <end position="288"/>
    </location>
</feature>
<dbReference type="GO" id="GO:0006260">
    <property type="term" value="P:DNA replication"/>
    <property type="evidence" value="ECO:0007669"/>
    <property type="project" value="InterPro"/>
</dbReference>
<dbReference type="Pfam" id="PF03796">
    <property type="entry name" value="DnaB_C"/>
    <property type="match status" value="1"/>
</dbReference>
<dbReference type="PANTHER" id="PTHR30153">
    <property type="entry name" value="REPLICATIVE DNA HELICASE DNAB"/>
    <property type="match status" value="1"/>
</dbReference>
<evidence type="ECO:0000313" key="2">
    <source>
        <dbReference type="EMBL" id="GII95739.1"/>
    </source>
</evidence>
<name>A0A919RPE2_9ACTN</name>
<dbReference type="SUPFAM" id="SSF52540">
    <property type="entry name" value="P-loop containing nucleoside triphosphate hydrolases"/>
    <property type="match status" value="1"/>
</dbReference>
<dbReference type="GO" id="GO:0005829">
    <property type="term" value="C:cytosol"/>
    <property type="evidence" value="ECO:0007669"/>
    <property type="project" value="TreeGrafter"/>
</dbReference>
<evidence type="ECO:0000313" key="3">
    <source>
        <dbReference type="Proteomes" id="UP000606172"/>
    </source>
</evidence>
<proteinExistence type="predicted"/>
<dbReference type="PROSITE" id="PS51199">
    <property type="entry name" value="SF4_HELICASE"/>
    <property type="match status" value="1"/>
</dbReference>
<protein>
    <recommendedName>
        <fullName evidence="1">SF4 helicase domain-containing protein</fullName>
    </recommendedName>
</protein>
<reference evidence="2" key="1">
    <citation type="submission" date="2021-01" db="EMBL/GenBank/DDBJ databases">
        <title>Whole genome shotgun sequence of Sinosporangium siamense NBRC 109515.</title>
        <authorList>
            <person name="Komaki H."/>
            <person name="Tamura T."/>
        </authorList>
    </citation>
    <scope>NUCLEOTIDE SEQUENCE</scope>
    <source>
        <strain evidence="2">NBRC 109515</strain>
    </source>
</reference>
<dbReference type="Gene3D" id="3.40.50.300">
    <property type="entry name" value="P-loop containing nucleotide triphosphate hydrolases"/>
    <property type="match status" value="1"/>
</dbReference>
<dbReference type="PANTHER" id="PTHR30153:SF2">
    <property type="entry name" value="REPLICATIVE DNA HELICASE"/>
    <property type="match status" value="1"/>
</dbReference>
<sequence>MMHLGSEYLSETLDLIKARAAAPDDSTAMPTGFEDFDALTAGGLRPGSLTVIASRPGMGRSTLMADICRHNALAKGRPVAVWTFEEEAHDFTVRLLSTQARVARHSMLSGALVEDDWTRIAKARGQIEAAPLHLSTPSSLTMAQFADEAAELVATRGVRLIAIDGIHDIRPERRRDLHGRKDGTAVQELKTLARDLKVAVLVTSHLKRAPKQVVDKRPHVDDLRDSDAIAYGADLLVLLHREDGYGQESDRAGEADLIIAKYRHGPCATITVAFQGHYGRFIDIPRNAGQG</sequence>
<dbReference type="AlphaFoldDB" id="A0A919RPE2"/>
<dbReference type="InterPro" id="IPR027417">
    <property type="entry name" value="P-loop_NTPase"/>
</dbReference>
<dbReference type="InterPro" id="IPR007694">
    <property type="entry name" value="DNA_helicase_DnaB-like_C"/>
</dbReference>
<evidence type="ECO:0000259" key="1">
    <source>
        <dbReference type="PROSITE" id="PS51199"/>
    </source>
</evidence>
<dbReference type="EMBL" id="BOOW01000038">
    <property type="protein sequence ID" value="GII95739.1"/>
    <property type="molecule type" value="Genomic_DNA"/>
</dbReference>
<dbReference type="RefSeq" id="WP_204030781.1">
    <property type="nucleotide sequence ID" value="NZ_BOOW01000038.1"/>
</dbReference>
<dbReference type="Proteomes" id="UP000606172">
    <property type="component" value="Unassembled WGS sequence"/>
</dbReference>